<organism evidence="1 2">
    <name type="scientific">Candidatus Methanogaster sp</name>
    <dbReference type="NCBI Taxonomy" id="3386292"/>
    <lineage>
        <taxon>Archaea</taxon>
        <taxon>Methanobacteriati</taxon>
        <taxon>Methanobacteriota</taxon>
        <taxon>Stenosarchaea group</taxon>
        <taxon>Methanomicrobia</taxon>
        <taxon>Methanosarcinales</taxon>
        <taxon>ANME-2 cluster</taxon>
        <taxon>Candidatus Methanogasteraceae</taxon>
        <taxon>Candidatus Methanogaster</taxon>
    </lineage>
</organism>
<accession>A0AC61L0E5</accession>
<sequence length="191" mass="20157">MVDAGANPHIGKFVVLGEDPADSDATLVIGDNAVIRSHSVIYRNVVIGDNLRTGHGVLIRESTRIGDDVLVGTKTVIDGYTSIGSHVSIQSRVYIPTNTVIEDYVFIGPCAVLTNDKYPIRKDYGLCGPTLSNGASIGANAVILPGVKIGEGTMVAAGACVTRDVPDWKLAIGFPAEIRDLPDDLKVMNAI</sequence>
<gene>
    <name evidence="1" type="ORF">C4B59_12870</name>
</gene>
<proteinExistence type="predicted"/>
<evidence type="ECO:0000313" key="2">
    <source>
        <dbReference type="Proteomes" id="UP000248329"/>
    </source>
</evidence>
<reference evidence="1" key="1">
    <citation type="submission" date="2018-01" db="EMBL/GenBank/DDBJ databases">
        <authorList>
            <person name="Krukenberg V."/>
        </authorList>
    </citation>
    <scope>NUCLEOTIDE SEQUENCE</scope>
    <source>
        <strain evidence="1">E20ANME2</strain>
    </source>
</reference>
<comment type="caution">
    <text evidence="1">The sequence shown here is derived from an EMBL/GenBank/DDBJ whole genome shotgun (WGS) entry which is preliminary data.</text>
</comment>
<evidence type="ECO:0000313" key="1">
    <source>
        <dbReference type="EMBL" id="PXF58716.1"/>
    </source>
</evidence>
<protein>
    <submittedName>
        <fullName evidence="1">N-acetyltransferase</fullName>
    </submittedName>
</protein>
<dbReference type="Proteomes" id="UP000248329">
    <property type="component" value="Unassembled WGS sequence"/>
</dbReference>
<dbReference type="EMBL" id="PQXF01000033">
    <property type="protein sequence ID" value="PXF58716.1"/>
    <property type="molecule type" value="Genomic_DNA"/>
</dbReference>
<name>A0AC61L0E5_9EURY</name>